<dbReference type="InterPro" id="IPR036736">
    <property type="entry name" value="ACP-like_sf"/>
</dbReference>
<feature type="non-terminal residue" evidence="2">
    <location>
        <position position="69"/>
    </location>
</feature>
<protein>
    <recommendedName>
        <fullName evidence="1">Carrier domain-containing protein</fullName>
    </recommendedName>
</protein>
<dbReference type="SUPFAM" id="SSF47336">
    <property type="entry name" value="ACP-like"/>
    <property type="match status" value="1"/>
</dbReference>
<gene>
    <name evidence="2" type="ORF">IEE_05058</name>
</gene>
<dbReference type="EMBL" id="AHDJ01000060">
    <property type="protein sequence ID" value="EJQ38286.1"/>
    <property type="molecule type" value="Genomic_DNA"/>
</dbReference>
<organism evidence="2 3">
    <name type="scientific">Bacillus cereus BAG5X1-1</name>
    <dbReference type="NCBI Taxonomy" id="1053189"/>
    <lineage>
        <taxon>Bacteria</taxon>
        <taxon>Bacillati</taxon>
        <taxon>Bacillota</taxon>
        <taxon>Bacilli</taxon>
        <taxon>Bacillales</taxon>
        <taxon>Bacillaceae</taxon>
        <taxon>Bacillus</taxon>
        <taxon>Bacillus cereus group</taxon>
    </lineage>
</organism>
<dbReference type="RefSeq" id="WP_002106883.1">
    <property type="nucleotide sequence ID" value="NZ_JH791997.1"/>
</dbReference>
<dbReference type="Gene3D" id="1.10.1200.10">
    <property type="entry name" value="ACP-like"/>
    <property type="match status" value="1"/>
</dbReference>
<dbReference type="Proteomes" id="UP000006600">
    <property type="component" value="Unassembled WGS sequence"/>
</dbReference>
<dbReference type="InterPro" id="IPR009081">
    <property type="entry name" value="PP-bd_ACP"/>
</dbReference>
<sequence>MKVNFETLLEYVEDKMKEVLVDLLKETYDVLNLNNSFLDLGINSILAVEFVEEMNQRLGIDLGIEVMFD</sequence>
<reference evidence="2 3" key="1">
    <citation type="submission" date="2012-04" db="EMBL/GenBank/DDBJ databases">
        <title>The Genome Sequence of Bacillus cereus BAG5X1-1.</title>
        <authorList>
            <consortium name="The Broad Institute Genome Sequencing Platform"/>
            <consortium name="The Broad Institute Genome Sequencing Center for Infectious Disease"/>
            <person name="Feldgarden M."/>
            <person name="Van der Auwera G.A."/>
            <person name="Mahillon J."/>
            <person name="Duprez V."/>
            <person name="Timmery S."/>
            <person name="Mattelet C."/>
            <person name="Dierick K."/>
            <person name="Sun M."/>
            <person name="Yu Z."/>
            <person name="Zhu L."/>
            <person name="Hu X."/>
            <person name="Shank E.B."/>
            <person name="Swiecicka I."/>
            <person name="Hansen B.M."/>
            <person name="Andrup L."/>
            <person name="Young S.K."/>
            <person name="Zeng Q."/>
            <person name="Gargeya S."/>
            <person name="Fitzgerald M."/>
            <person name="Haas B."/>
            <person name="Abouelleil A."/>
            <person name="Alvarado L."/>
            <person name="Arachchi H.M."/>
            <person name="Berlin A."/>
            <person name="Chapman S.B."/>
            <person name="Goldberg J."/>
            <person name="Griggs A."/>
            <person name="Gujja S."/>
            <person name="Hansen M."/>
            <person name="Howarth C."/>
            <person name="Imamovic A."/>
            <person name="Larimer J."/>
            <person name="McCowen C."/>
            <person name="Montmayeur A."/>
            <person name="Murphy C."/>
            <person name="Neiman D."/>
            <person name="Pearson M."/>
            <person name="Priest M."/>
            <person name="Roberts A."/>
            <person name="Saif S."/>
            <person name="Shea T."/>
            <person name="Sisk P."/>
            <person name="Sykes S."/>
            <person name="Wortman J."/>
            <person name="Nusbaum C."/>
            <person name="Birren B."/>
        </authorList>
    </citation>
    <scope>NUCLEOTIDE SEQUENCE [LARGE SCALE GENOMIC DNA]</scope>
    <source>
        <strain evidence="2 3">BAG5X1-1</strain>
    </source>
</reference>
<name>J7ZPK7_BACCE</name>
<feature type="domain" description="Carrier" evidence="1">
    <location>
        <begin position="10"/>
        <end position="69"/>
    </location>
</feature>
<dbReference type="HOGENOM" id="CLU_2781622_0_0_9"/>
<evidence type="ECO:0000259" key="1">
    <source>
        <dbReference type="PROSITE" id="PS50075"/>
    </source>
</evidence>
<dbReference type="AlphaFoldDB" id="J7ZPK7"/>
<evidence type="ECO:0000313" key="2">
    <source>
        <dbReference type="EMBL" id="EJQ38286.1"/>
    </source>
</evidence>
<comment type="caution">
    <text evidence="2">The sequence shown here is derived from an EMBL/GenBank/DDBJ whole genome shotgun (WGS) entry which is preliminary data.</text>
</comment>
<evidence type="ECO:0000313" key="3">
    <source>
        <dbReference type="Proteomes" id="UP000006600"/>
    </source>
</evidence>
<dbReference type="Pfam" id="PF00550">
    <property type="entry name" value="PP-binding"/>
    <property type="match status" value="1"/>
</dbReference>
<accession>J7ZPK7</accession>
<proteinExistence type="predicted"/>
<dbReference type="PROSITE" id="PS50075">
    <property type="entry name" value="CARRIER"/>
    <property type="match status" value="1"/>
</dbReference>